<dbReference type="Gene3D" id="3.40.640.10">
    <property type="entry name" value="Type I PLP-dependent aspartate aminotransferase-like (Major domain)"/>
    <property type="match status" value="1"/>
</dbReference>
<proteinExistence type="inferred from homology"/>
<comment type="cofactor">
    <cofactor evidence="1">
        <name>pyridoxal 5'-phosphate</name>
        <dbReference type="ChEBI" id="CHEBI:597326"/>
    </cofactor>
</comment>
<keyword evidence="3" id="KW-0663">Pyridoxal phosphate</keyword>
<dbReference type="GO" id="GO:0008483">
    <property type="term" value="F:transaminase activity"/>
    <property type="evidence" value="ECO:0007669"/>
    <property type="project" value="UniProtKB-KW"/>
</dbReference>
<evidence type="ECO:0000256" key="2">
    <source>
        <dbReference type="ARBA" id="ARBA00012224"/>
    </source>
</evidence>
<dbReference type="InterPro" id="IPR015421">
    <property type="entry name" value="PyrdxlP-dep_Trfase_major"/>
</dbReference>
<keyword evidence="7" id="KW-0032">Aminotransferase</keyword>
<gene>
    <name evidence="7" type="ORF">KHA94_08170</name>
</gene>
<evidence type="ECO:0000256" key="1">
    <source>
        <dbReference type="ARBA" id="ARBA00001933"/>
    </source>
</evidence>
<dbReference type="Proteomes" id="UP000681027">
    <property type="component" value="Unassembled WGS sequence"/>
</dbReference>
<dbReference type="SUPFAM" id="SSF53383">
    <property type="entry name" value="PLP-dependent transferases"/>
    <property type="match status" value="1"/>
</dbReference>
<organism evidence="7 8">
    <name type="scientific">Cytobacillus citreus</name>
    <dbReference type="NCBI Taxonomy" id="2833586"/>
    <lineage>
        <taxon>Bacteria</taxon>
        <taxon>Bacillati</taxon>
        <taxon>Bacillota</taxon>
        <taxon>Bacilli</taxon>
        <taxon>Bacillales</taxon>
        <taxon>Bacillaceae</taxon>
        <taxon>Cytobacillus</taxon>
    </lineage>
</organism>
<dbReference type="PANTHER" id="PTHR43525">
    <property type="entry name" value="PROTEIN MALY"/>
    <property type="match status" value="1"/>
</dbReference>
<dbReference type="PANTHER" id="PTHR43525:SF1">
    <property type="entry name" value="PROTEIN MALY"/>
    <property type="match status" value="1"/>
</dbReference>
<keyword evidence="4" id="KW-0456">Lyase</keyword>
<evidence type="ECO:0000256" key="4">
    <source>
        <dbReference type="ARBA" id="ARBA00023239"/>
    </source>
</evidence>
<keyword evidence="7" id="KW-0808">Transferase</keyword>
<name>A0ABS5NQS4_9BACI</name>
<evidence type="ECO:0000313" key="8">
    <source>
        <dbReference type="Proteomes" id="UP000681027"/>
    </source>
</evidence>
<dbReference type="EC" id="4.4.1.13" evidence="2"/>
<dbReference type="InterPro" id="IPR004839">
    <property type="entry name" value="Aminotransferase_I/II_large"/>
</dbReference>
<protein>
    <recommendedName>
        <fullName evidence="2">cysteine-S-conjugate beta-lyase</fullName>
        <ecNumber evidence="2">4.4.1.13</ecNumber>
    </recommendedName>
</protein>
<feature type="domain" description="Aminotransferase class I/classII large" evidence="6">
    <location>
        <begin position="39"/>
        <end position="381"/>
    </location>
</feature>
<evidence type="ECO:0000313" key="7">
    <source>
        <dbReference type="EMBL" id="MBS4190177.1"/>
    </source>
</evidence>
<sequence length="393" mass="45132">MKYNFDQVINRRQTASKKWDTLQEHFGTDSITPMWVADMDFLSPAPVIEALRERADQGVFGYSIRTDSYLTSIVDWFKRRYKWSIEKEWISHSPGIVPALSLIIHSFTQPGDKVIVQSPVHHAFYRVLKLQGREVVENPLRLENGRYTMDFDDLEAKLDSTVKMIFLCNPHNPVGRVWNKEELTKLGEICMKHNILVVSDEIHCDLVFKPHTYVPFASISEEFANHSITCIAPSKTFNLVGLQTSGIIIQNADIRTKFEGAVNAFSLATPNYFGIVALESAYRHGEDWLNQLLDYLQGNLQLLTEFFHEHLPEIKVIQPEGTYLAWLDFRDFNLDREELNQLVLEEAHIGFDDGPIFGSGGEGFMRMNFACPRSVLEKSLQQLKQAFTLLEKV</sequence>
<dbReference type="Pfam" id="PF00155">
    <property type="entry name" value="Aminotran_1_2"/>
    <property type="match status" value="1"/>
</dbReference>
<dbReference type="RefSeq" id="WP_213101647.1">
    <property type="nucleotide sequence ID" value="NZ_JAGYPM010000002.1"/>
</dbReference>
<keyword evidence="8" id="KW-1185">Reference proteome</keyword>
<comment type="similarity">
    <text evidence="5">Belongs to the class-II pyridoxal-phosphate-dependent aminotransferase family. MalY/PatB cystathionine beta-lyase subfamily.</text>
</comment>
<evidence type="ECO:0000256" key="3">
    <source>
        <dbReference type="ARBA" id="ARBA00022898"/>
    </source>
</evidence>
<dbReference type="InterPro" id="IPR051798">
    <property type="entry name" value="Class-II_PLP-Dep_Aminotrans"/>
</dbReference>
<dbReference type="InterPro" id="IPR015422">
    <property type="entry name" value="PyrdxlP-dep_Trfase_small"/>
</dbReference>
<dbReference type="InterPro" id="IPR015424">
    <property type="entry name" value="PyrdxlP-dep_Trfase"/>
</dbReference>
<evidence type="ECO:0000256" key="5">
    <source>
        <dbReference type="ARBA" id="ARBA00037974"/>
    </source>
</evidence>
<comment type="caution">
    <text evidence="7">The sequence shown here is derived from an EMBL/GenBank/DDBJ whole genome shotgun (WGS) entry which is preliminary data.</text>
</comment>
<reference evidence="7 8" key="1">
    <citation type="submission" date="2021-05" db="EMBL/GenBank/DDBJ databases">
        <title>Novel Bacillus species.</title>
        <authorList>
            <person name="Liu G."/>
        </authorList>
    </citation>
    <scope>NUCLEOTIDE SEQUENCE [LARGE SCALE GENOMIC DNA]</scope>
    <source>
        <strain evidence="7 8">FJAT-49705</strain>
    </source>
</reference>
<accession>A0ABS5NQS4</accession>
<dbReference type="InterPro" id="IPR027619">
    <property type="entry name" value="C-S_lyase_PatB-like"/>
</dbReference>
<evidence type="ECO:0000259" key="6">
    <source>
        <dbReference type="Pfam" id="PF00155"/>
    </source>
</evidence>
<dbReference type="CDD" id="cd00609">
    <property type="entry name" value="AAT_like"/>
    <property type="match status" value="1"/>
</dbReference>
<dbReference type="EMBL" id="JAGYPM010000002">
    <property type="protein sequence ID" value="MBS4190177.1"/>
    <property type="molecule type" value="Genomic_DNA"/>
</dbReference>
<dbReference type="NCBIfam" id="TIGR04350">
    <property type="entry name" value="C_S_lyase_PatB"/>
    <property type="match status" value="1"/>
</dbReference>
<dbReference type="Gene3D" id="3.90.1150.10">
    <property type="entry name" value="Aspartate Aminotransferase, domain 1"/>
    <property type="match status" value="1"/>
</dbReference>